<dbReference type="Proteomes" id="UP001370100">
    <property type="component" value="Unassembled WGS sequence"/>
</dbReference>
<evidence type="ECO:0000313" key="1">
    <source>
        <dbReference type="EMBL" id="MEJ2886128.1"/>
    </source>
</evidence>
<keyword evidence="2" id="KW-1185">Reference proteome</keyword>
<organism evidence="1 2">
    <name type="scientific">Actinomycetospora aeridis</name>
    <dbReference type="NCBI Taxonomy" id="3129231"/>
    <lineage>
        <taxon>Bacteria</taxon>
        <taxon>Bacillati</taxon>
        <taxon>Actinomycetota</taxon>
        <taxon>Actinomycetes</taxon>
        <taxon>Pseudonocardiales</taxon>
        <taxon>Pseudonocardiaceae</taxon>
        <taxon>Actinomycetospora</taxon>
    </lineage>
</organism>
<gene>
    <name evidence="1" type="ORF">WCD41_06665</name>
</gene>
<evidence type="ECO:0000313" key="2">
    <source>
        <dbReference type="Proteomes" id="UP001370100"/>
    </source>
</evidence>
<accession>A0ABU8N159</accession>
<dbReference type="RefSeq" id="WP_337712616.1">
    <property type="nucleotide sequence ID" value="NZ_JBBEGL010000002.1"/>
</dbReference>
<comment type="caution">
    <text evidence="1">The sequence shown here is derived from an EMBL/GenBank/DDBJ whole genome shotgun (WGS) entry which is preliminary data.</text>
</comment>
<dbReference type="EMBL" id="JBBEGL010000002">
    <property type="protein sequence ID" value="MEJ2886128.1"/>
    <property type="molecule type" value="Genomic_DNA"/>
</dbReference>
<protein>
    <submittedName>
        <fullName evidence="1">Uncharacterized protein</fullName>
    </submittedName>
</protein>
<name>A0ABU8N159_9PSEU</name>
<reference evidence="1 2" key="1">
    <citation type="submission" date="2024-03" db="EMBL/GenBank/DDBJ databases">
        <title>Actinomycetospora sp. OC33-EN06, a novel actinomycete isolated from wild orchid (Aerides multiflora).</title>
        <authorList>
            <person name="Suriyachadkun C."/>
        </authorList>
    </citation>
    <scope>NUCLEOTIDE SEQUENCE [LARGE SCALE GENOMIC DNA]</scope>
    <source>
        <strain evidence="1 2">OC33-EN06</strain>
    </source>
</reference>
<sequence length="54" mass="5595">MTDSLTVLDRLLAAGISEDRARAWLTTGVLVDGVTVTDPEAPAAPPARVVLPPV</sequence>
<proteinExistence type="predicted"/>